<evidence type="ECO:0000256" key="2">
    <source>
        <dbReference type="SAM" id="MobiDB-lite"/>
    </source>
</evidence>
<evidence type="ECO:0000313" key="5">
    <source>
        <dbReference type="Proteomes" id="UP001271780"/>
    </source>
</evidence>
<reference evidence="4 5" key="1">
    <citation type="submission" date="2023-08" db="EMBL/GenBank/DDBJ databases">
        <title>Implementing the SeqCode for naming new Mesorhizobium species isolated from Vachellia karroo root nodules.</title>
        <authorList>
            <person name="Van Lill M."/>
        </authorList>
    </citation>
    <scope>NUCLEOTIDE SEQUENCE [LARGE SCALE GENOMIC DNA]</scope>
    <source>
        <strain evidence="4 5">VK23A</strain>
    </source>
</reference>
<comment type="caution">
    <text evidence="4">The sequence shown here is derived from an EMBL/GenBank/DDBJ whole genome shotgun (WGS) entry which is preliminary data.</text>
</comment>
<dbReference type="SUPFAM" id="SSF47413">
    <property type="entry name" value="lambda repressor-like DNA-binding domains"/>
    <property type="match status" value="1"/>
</dbReference>
<evidence type="ECO:0000313" key="4">
    <source>
        <dbReference type="EMBL" id="MDX8476131.1"/>
    </source>
</evidence>
<evidence type="ECO:0000259" key="3">
    <source>
        <dbReference type="PROSITE" id="PS50943"/>
    </source>
</evidence>
<evidence type="ECO:0000256" key="1">
    <source>
        <dbReference type="ARBA" id="ARBA00007227"/>
    </source>
</evidence>
<feature type="domain" description="HTH cro/C1-type" evidence="3">
    <location>
        <begin position="15"/>
        <end position="66"/>
    </location>
</feature>
<organism evidence="4 5">
    <name type="scientific">Mesorhizobium dulcispinae</name>
    <dbReference type="NCBI Taxonomy" id="3072316"/>
    <lineage>
        <taxon>Bacteria</taxon>
        <taxon>Pseudomonadati</taxon>
        <taxon>Pseudomonadota</taxon>
        <taxon>Alphaproteobacteria</taxon>
        <taxon>Hyphomicrobiales</taxon>
        <taxon>Phyllobacteriaceae</taxon>
        <taxon>Mesorhizobium</taxon>
    </lineage>
</organism>
<dbReference type="Pfam" id="PF06114">
    <property type="entry name" value="Peptidase_M78"/>
    <property type="match status" value="1"/>
</dbReference>
<dbReference type="PROSITE" id="PS50943">
    <property type="entry name" value="HTH_CROC1"/>
    <property type="match status" value="1"/>
</dbReference>
<dbReference type="InterPro" id="IPR010359">
    <property type="entry name" value="IrrE_HExxH"/>
</dbReference>
<dbReference type="EMBL" id="JAVIIZ010000028">
    <property type="protein sequence ID" value="MDX8476131.1"/>
    <property type="molecule type" value="Genomic_DNA"/>
</dbReference>
<protein>
    <submittedName>
        <fullName evidence="4">XRE family transcriptional regulator</fullName>
    </submittedName>
</protein>
<dbReference type="Gene3D" id="1.10.10.2910">
    <property type="match status" value="1"/>
</dbReference>
<dbReference type="PANTHER" id="PTHR43236">
    <property type="entry name" value="ANTITOXIN HIGA1"/>
    <property type="match status" value="1"/>
</dbReference>
<dbReference type="InterPro" id="IPR052345">
    <property type="entry name" value="Rad_response_metalloprotease"/>
</dbReference>
<gene>
    <name evidence="4" type="ORF">RFM27_29090</name>
</gene>
<keyword evidence="5" id="KW-1185">Reference proteome</keyword>
<dbReference type="PANTHER" id="PTHR43236:SF1">
    <property type="entry name" value="BLL7220 PROTEIN"/>
    <property type="match status" value="1"/>
</dbReference>
<dbReference type="InterPro" id="IPR010982">
    <property type="entry name" value="Lambda_DNA-bd_dom_sf"/>
</dbReference>
<dbReference type="InterPro" id="IPR001387">
    <property type="entry name" value="Cro/C1-type_HTH"/>
</dbReference>
<feature type="region of interest" description="Disordered" evidence="2">
    <location>
        <begin position="350"/>
        <end position="369"/>
    </location>
</feature>
<dbReference type="Proteomes" id="UP001271780">
    <property type="component" value="Unassembled WGS sequence"/>
</dbReference>
<dbReference type="RefSeq" id="WP_128346524.1">
    <property type="nucleotide sequence ID" value="NZ_JAVIIX010000027.1"/>
</dbReference>
<dbReference type="SMART" id="SM00530">
    <property type="entry name" value="HTH_XRE"/>
    <property type="match status" value="1"/>
</dbReference>
<sequence>MSTIEIFNSSRLTWARRRRGLTKTKLAVSLGVDLRSVSAYETGEFAPEADKLTRIARVLRFPENFFFGDDLEEPAFDTASFRSMSKMTASQRDTALGSGAIALLLNEWIEGRFDLPHADVPDLGRDGSPEGAAEAVRRAWGLGELPIKNMVHLLEAKGVRVYSLAIDAVEVDAFSMWRQDRPFVFLNTLKSAEHGRFDAAHELGHLVLHRHAAPNGQEAEQDANSFASAFLMPAASVRAHAPRFPTIDNLIRLKKIWGVSLAAITYRLHKLGLLTDWHYRKLYIEIASRGYRKTEPAGGPREVSQILQKVFAALREDGIGKHDIACALNVHAEDVDELVFGLALTGLNGSGRPPTPKRRPELTVVSSRE</sequence>
<dbReference type="CDD" id="cd00093">
    <property type="entry name" value="HTH_XRE"/>
    <property type="match status" value="1"/>
</dbReference>
<comment type="similarity">
    <text evidence="1">Belongs to the short-chain fatty acyl-CoA assimilation regulator (ScfR) family.</text>
</comment>
<accession>A0ABU4XN03</accession>
<proteinExistence type="inferred from homology"/>
<dbReference type="Gene3D" id="1.10.260.40">
    <property type="entry name" value="lambda repressor-like DNA-binding domains"/>
    <property type="match status" value="1"/>
</dbReference>
<name>A0ABU4XN03_9HYPH</name>
<dbReference type="Pfam" id="PF01381">
    <property type="entry name" value="HTH_3"/>
    <property type="match status" value="1"/>
</dbReference>